<dbReference type="GO" id="GO:0031176">
    <property type="term" value="F:endo-1,4-beta-xylanase activity"/>
    <property type="evidence" value="ECO:0007669"/>
    <property type="project" value="UniProtKB-EC"/>
</dbReference>
<dbReference type="Proteomes" id="UP000269544">
    <property type="component" value="Chromosome"/>
</dbReference>
<sequence length="537" mass="58469">MRKRLGMFFILLLLTLTMSFGTPVFAGGESESVRTASDKYSGGGSGNGGGSSGGSGSGYVSSQPVYWELPPITKRILLPDGKTKFQGNIKFDIKVTLLIYSPQGPQPLKSMAKQNAFSIDFSSNEMGNGNSVEKSYEIDTLVRGMVSKLEQQPPQPGGDGGNGWPGMPYSGILVEVSESESSTPGLSLVMPEKNLVTMSIDLIPGGSQPQPRPKALAPSGTVPPQLEGRVHRNGPVLYGNTRFVNRYTPDKPNEPDCPNVCPNPNQGNCKQNSCDTPCRSGCPDINININNENNSSANNNNVNNNTNVGRDQYNVNQNANPNPNLKLDRYNHFVYVHGYPDRSFRPEGTITRGEMTAIFRRLLDQGTFIGSNSTAFRDVRSGDWYASDVDRLSTLGVISGYPDGSFRPNASVTRAEFASVAAKFVSAKSGQGFSDLNGHWAQNAIEKLNSAGWVSGYGDGSFRPDSVITRAEVVSIVNRMLDRQADAGYVQNHRGSLIQYTDLAPNHWAYLPIMEASNAHDYTRNSDGSETWTRHWR</sequence>
<accession>A0A3S4YUF7</accession>
<dbReference type="Pfam" id="PF00395">
    <property type="entry name" value="SLH"/>
    <property type="match status" value="3"/>
</dbReference>
<keyword evidence="4" id="KW-0624">Polysaccharide degradation</keyword>
<keyword evidence="4" id="KW-0378">Hydrolase</keyword>
<feature type="compositionally biased region" description="Gly residues" evidence="1">
    <location>
        <begin position="41"/>
        <end position="57"/>
    </location>
</feature>
<feature type="domain" description="SLH" evidence="3">
    <location>
        <begin position="428"/>
        <end position="491"/>
    </location>
</feature>
<dbReference type="InterPro" id="IPR051465">
    <property type="entry name" value="Cell_Envelope_Struct_Comp"/>
</dbReference>
<dbReference type="KEGG" id="piv:NCTC13079_00134"/>
<dbReference type="PANTHER" id="PTHR43308:SF5">
    <property type="entry name" value="S-LAYER PROTEIN _ PEPTIDOGLYCAN ENDO-BETA-N-ACETYLGLUCOSAMINIDASE"/>
    <property type="match status" value="1"/>
</dbReference>
<keyword evidence="2" id="KW-0732">Signal</keyword>
<feature type="signal peptide" evidence="2">
    <location>
        <begin position="1"/>
        <end position="26"/>
    </location>
</feature>
<evidence type="ECO:0000313" key="5">
    <source>
        <dbReference type="Proteomes" id="UP000269544"/>
    </source>
</evidence>
<protein>
    <submittedName>
        <fullName evidence="4">Endo-1,4-beta-xylanase A</fullName>
        <ecNumber evidence="4">3.2.1.8</ecNumber>
    </submittedName>
</protein>
<feature type="region of interest" description="Disordered" evidence="1">
    <location>
        <begin position="150"/>
        <end position="169"/>
    </location>
</feature>
<evidence type="ECO:0000259" key="3">
    <source>
        <dbReference type="PROSITE" id="PS51272"/>
    </source>
</evidence>
<keyword evidence="4" id="KW-0326">Glycosidase</keyword>
<dbReference type="InterPro" id="IPR001119">
    <property type="entry name" value="SLH_dom"/>
</dbReference>
<keyword evidence="4" id="KW-0858">Xylan degradation</keyword>
<keyword evidence="4" id="KW-0119">Carbohydrate metabolism</keyword>
<dbReference type="EMBL" id="LR134523">
    <property type="protein sequence ID" value="VEJ34404.1"/>
    <property type="molecule type" value="Genomic_DNA"/>
</dbReference>
<reference evidence="4 5" key="1">
    <citation type="submission" date="2018-12" db="EMBL/GenBank/DDBJ databases">
        <authorList>
            <consortium name="Pathogen Informatics"/>
        </authorList>
    </citation>
    <scope>NUCLEOTIDE SEQUENCE [LARGE SCALE GENOMIC DNA]</scope>
    <source>
        <strain evidence="4 5">NCTC13079</strain>
    </source>
</reference>
<dbReference type="OrthoDB" id="1698971at2"/>
<dbReference type="AlphaFoldDB" id="A0A3S4YUF7"/>
<feature type="region of interest" description="Disordered" evidence="1">
    <location>
        <begin position="205"/>
        <end position="235"/>
    </location>
</feature>
<evidence type="ECO:0000256" key="2">
    <source>
        <dbReference type="SAM" id="SignalP"/>
    </source>
</evidence>
<gene>
    <name evidence="4" type="primary">xynA1_1</name>
    <name evidence="4" type="ORF">NCTC13079_00134</name>
</gene>
<dbReference type="EC" id="3.2.1.8" evidence="4"/>
<dbReference type="PROSITE" id="PS51272">
    <property type="entry name" value="SLH"/>
    <property type="match status" value="2"/>
</dbReference>
<name>A0A3S4YUF7_9FIRM</name>
<feature type="domain" description="SLH" evidence="3">
    <location>
        <begin position="372"/>
        <end position="427"/>
    </location>
</feature>
<dbReference type="GO" id="GO:0045493">
    <property type="term" value="P:xylan catabolic process"/>
    <property type="evidence" value="ECO:0007669"/>
    <property type="project" value="UniProtKB-KW"/>
</dbReference>
<keyword evidence="5" id="KW-1185">Reference proteome</keyword>
<proteinExistence type="predicted"/>
<feature type="region of interest" description="Disordered" evidence="1">
    <location>
        <begin position="35"/>
        <end position="57"/>
    </location>
</feature>
<evidence type="ECO:0000256" key="1">
    <source>
        <dbReference type="SAM" id="MobiDB-lite"/>
    </source>
</evidence>
<feature type="chain" id="PRO_5018568148" evidence="2">
    <location>
        <begin position="27"/>
        <end position="537"/>
    </location>
</feature>
<dbReference type="PANTHER" id="PTHR43308">
    <property type="entry name" value="OUTER MEMBRANE PROTEIN ALPHA-RELATED"/>
    <property type="match status" value="1"/>
</dbReference>
<evidence type="ECO:0000313" key="4">
    <source>
        <dbReference type="EMBL" id="VEJ34404.1"/>
    </source>
</evidence>
<organism evidence="4 5">
    <name type="scientific">Aedoeadaptatus ivorii</name>
    <dbReference type="NCBI Taxonomy" id="54006"/>
    <lineage>
        <taxon>Bacteria</taxon>
        <taxon>Bacillati</taxon>
        <taxon>Bacillota</taxon>
        <taxon>Tissierellia</taxon>
        <taxon>Tissierellales</taxon>
        <taxon>Peptoniphilaceae</taxon>
        <taxon>Aedoeadaptatus</taxon>
    </lineage>
</organism>